<organism evidence="4 5">
    <name type="scientific">Trichonephila inaurata madagascariensis</name>
    <dbReference type="NCBI Taxonomy" id="2747483"/>
    <lineage>
        <taxon>Eukaryota</taxon>
        <taxon>Metazoa</taxon>
        <taxon>Ecdysozoa</taxon>
        <taxon>Arthropoda</taxon>
        <taxon>Chelicerata</taxon>
        <taxon>Arachnida</taxon>
        <taxon>Araneae</taxon>
        <taxon>Araneomorphae</taxon>
        <taxon>Entelegynae</taxon>
        <taxon>Araneoidea</taxon>
        <taxon>Nephilidae</taxon>
        <taxon>Trichonephila</taxon>
        <taxon>Trichonephila inaurata</taxon>
    </lineage>
</organism>
<dbReference type="InterPro" id="IPR041426">
    <property type="entry name" value="Mos1_HTH"/>
</dbReference>
<feature type="chain" id="PRO_5036466945" description="Mos1 transposase HTH domain-containing protein" evidence="2">
    <location>
        <begin position="20"/>
        <end position="112"/>
    </location>
</feature>
<protein>
    <recommendedName>
        <fullName evidence="3">Mos1 transposase HTH domain-containing protein</fullName>
    </recommendedName>
</protein>
<evidence type="ECO:0000313" key="4">
    <source>
        <dbReference type="EMBL" id="GFY52613.1"/>
    </source>
</evidence>
<dbReference type="Pfam" id="PF17906">
    <property type="entry name" value="HTH_48"/>
    <property type="match status" value="1"/>
</dbReference>
<accession>A0A8X6XF21</accession>
<evidence type="ECO:0000256" key="2">
    <source>
        <dbReference type="SAM" id="SignalP"/>
    </source>
</evidence>
<keyword evidence="2" id="KW-0732">Signal</keyword>
<dbReference type="EMBL" id="BMAV01008782">
    <property type="protein sequence ID" value="GFY52613.1"/>
    <property type="molecule type" value="Genomic_DNA"/>
</dbReference>
<proteinExistence type="predicted"/>
<dbReference type="OrthoDB" id="7552475at2759"/>
<feature type="domain" description="Mos1 transposase HTH" evidence="3">
    <location>
        <begin position="47"/>
        <end position="89"/>
    </location>
</feature>
<dbReference type="Proteomes" id="UP000886998">
    <property type="component" value="Unassembled WGS sequence"/>
</dbReference>
<dbReference type="AlphaFoldDB" id="A0A8X6XF21"/>
<comment type="caution">
    <text evidence="4">The sequence shown here is derived from an EMBL/GenBank/DDBJ whole genome shotgun (WGS) entry which is preliminary data.</text>
</comment>
<evidence type="ECO:0000259" key="3">
    <source>
        <dbReference type="Pfam" id="PF17906"/>
    </source>
</evidence>
<evidence type="ECO:0000256" key="1">
    <source>
        <dbReference type="SAM" id="MobiDB-lite"/>
    </source>
</evidence>
<feature type="region of interest" description="Disordered" evidence="1">
    <location>
        <begin position="91"/>
        <end position="112"/>
    </location>
</feature>
<evidence type="ECO:0000313" key="5">
    <source>
        <dbReference type="Proteomes" id="UP000886998"/>
    </source>
</evidence>
<feature type="signal peptide" evidence="2">
    <location>
        <begin position="1"/>
        <end position="19"/>
    </location>
</feature>
<gene>
    <name evidence="4" type="ORF">TNIN_250331</name>
</gene>
<keyword evidence="5" id="KW-1185">Reference proteome</keyword>
<feature type="compositionally biased region" description="Basic and acidic residues" evidence="1">
    <location>
        <begin position="92"/>
        <end position="112"/>
    </location>
</feature>
<dbReference type="Gene3D" id="1.10.10.1450">
    <property type="match status" value="1"/>
</dbReference>
<sequence>MSLLAHLAALIFRIQNIMATLERMGFSVTFIANITQRKNSRDFSLLFWYEWKSNHNVTATARNTNAAFGDVSVSERTTSSVIAKFESGDDSLTNKDRGKPDTVVDNEVLREP</sequence>
<reference evidence="4" key="1">
    <citation type="submission" date="2020-08" db="EMBL/GenBank/DDBJ databases">
        <title>Multicomponent nature underlies the extraordinary mechanical properties of spider dragline silk.</title>
        <authorList>
            <person name="Kono N."/>
            <person name="Nakamura H."/>
            <person name="Mori M."/>
            <person name="Yoshida Y."/>
            <person name="Ohtoshi R."/>
            <person name="Malay A.D."/>
            <person name="Moran D.A.P."/>
            <person name="Tomita M."/>
            <person name="Numata K."/>
            <person name="Arakawa K."/>
        </authorList>
    </citation>
    <scope>NUCLEOTIDE SEQUENCE</scope>
</reference>
<name>A0A8X6XF21_9ARAC</name>